<dbReference type="RefSeq" id="XP_006819498.1">
    <property type="nucleotide sequence ID" value="XM_006819435.1"/>
</dbReference>
<name>A0ABM0MHK7_SACKO</name>
<evidence type="ECO:0000313" key="4">
    <source>
        <dbReference type="RefSeq" id="XP_006819498.1"/>
    </source>
</evidence>
<feature type="region of interest" description="Disordered" evidence="1">
    <location>
        <begin position="363"/>
        <end position="382"/>
    </location>
</feature>
<dbReference type="Proteomes" id="UP000694865">
    <property type="component" value="Unplaced"/>
</dbReference>
<proteinExistence type="predicted"/>
<evidence type="ECO:0000256" key="1">
    <source>
        <dbReference type="SAM" id="MobiDB-lite"/>
    </source>
</evidence>
<accession>A0ABM0MHK7</accession>
<feature type="region of interest" description="Disordered" evidence="1">
    <location>
        <begin position="414"/>
        <end position="476"/>
    </location>
</feature>
<evidence type="ECO:0000256" key="2">
    <source>
        <dbReference type="SAM" id="SignalP"/>
    </source>
</evidence>
<keyword evidence="2" id="KW-0732">Signal</keyword>
<gene>
    <name evidence="4" type="primary">LOC102803382</name>
</gene>
<protein>
    <submittedName>
        <fullName evidence="4">Probable GPI-anchored adhesin-like protein PGA55-like</fullName>
    </submittedName>
</protein>
<keyword evidence="3" id="KW-1185">Reference proteome</keyword>
<evidence type="ECO:0000313" key="3">
    <source>
        <dbReference type="Proteomes" id="UP000694865"/>
    </source>
</evidence>
<sequence>MRYIVIVLLVTSTLSETRSLEKARCEPNRCDKDHEYCCDENKCCPKKKTETTTAVTQTGDPENKQSLSNDPKVCPLLETSLISSVSSAILTAAVIGGVLYARKHMKRESDEIIGNENNCLLEAVEQSWEIQSNYFSKNGDKQLASTAIDKSYEVIHSRSDMQNAQVNLSSDSVPHISSENDPLVTGTSNRLRYSKGSTVTIDTTKDRSGENSIHNKITKTPQEVSTHGSDSTRKVLISSISNIHRNNEKKRNDFQEIISEINISSGECDSHAHTLGNITNCGQHGTTSLKSMNSNNYSDNLLGTENREDNTQRVREAHKEKSYIIETLDMKGDGNKTIHSTCMEKTINTESIDSTDVDIMSTQQLERSDPGARKESTNEAKSTEIGVNLWRCEQSDSWSGGDKDHDLQIHEKQSNYSVTGHVKHPTASSSSSTGDNDDESILGAVATTQIHSGRSNRSHESKQNIDEGESTLLSSSNMAEQFGYSTIVVTKNRRKRRNRKLKLNEIFQR</sequence>
<feature type="compositionally biased region" description="Polar residues" evidence="1">
    <location>
        <begin position="446"/>
        <end position="455"/>
    </location>
</feature>
<feature type="signal peptide" evidence="2">
    <location>
        <begin position="1"/>
        <end position="19"/>
    </location>
</feature>
<dbReference type="GeneID" id="102803382"/>
<organism evidence="3 4">
    <name type="scientific">Saccoglossus kowalevskii</name>
    <name type="common">Acorn worm</name>
    <dbReference type="NCBI Taxonomy" id="10224"/>
    <lineage>
        <taxon>Eukaryota</taxon>
        <taxon>Metazoa</taxon>
        <taxon>Hemichordata</taxon>
        <taxon>Enteropneusta</taxon>
        <taxon>Harrimaniidae</taxon>
        <taxon>Saccoglossus</taxon>
    </lineage>
</organism>
<feature type="compositionally biased region" description="Basic and acidic residues" evidence="1">
    <location>
        <begin position="366"/>
        <end position="382"/>
    </location>
</feature>
<feature type="chain" id="PRO_5047237649" evidence="2">
    <location>
        <begin position="20"/>
        <end position="509"/>
    </location>
</feature>
<reference evidence="4" key="1">
    <citation type="submission" date="2025-08" db="UniProtKB">
        <authorList>
            <consortium name="RefSeq"/>
        </authorList>
    </citation>
    <scope>IDENTIFICATION</scope>
    <source>
        <tissue evidence="4">Testes</tissue>
    </source>
</reference>